<proteinExistence type="predicted"/>
<comment type="caution">
    <text evidence="1">The sequence shown here is derived from an EMBL/GenBank/DDBJ whole genome shotgun (WGS) entry which is preliminary data.</text>
</comment>
<dbReference type="SUPFAM" id="SSF56672">
    <property type="entry name" value="DNA/RNA polymerases"/>
    <property type="match status" value="1"/>
</dbReference>
<dbReference type="InterPro" id="IPR043502">
    <property type="entry name" value="DNA/RNA_pol_sf"/>
</dbReference>
<dbReference type="PANTHER" id="PTHR24559:SF444">
    <property type="entry name" value="REVERSE TRANSCRIPTASE DOMAIN-CONTAINING PROTEIN"/>
    <property type="match status" value="1"/>
</dbReference>
<gene>
    <name evidence="1" type="ORF">KY290_027664</name>
</gene>
<dbReference type="Gene3D" id="3.30.70.270">
    <property type="match status" value="1"/>
</dbReference>
<reference evidence="1 2" key="1">
    <citation type="journal article" date="2021" name="bioRxiv">
        <title>Chromosome-scale and haplotype-resolved genome assembly of a tetraploid potato cultivar.</title>
        <authorList>
            <person name="Sun H."/>
            <person name="Jiao W.-B."/>
            <person name="Krause K."/>
            <person name="Campoy J.A."/>
            <person name="Goel M."/>
            <person name="Folz-Donahue K."/>
            <person name="Kukat C."/>
            <person name="Huettel B."/>
            <person name="Schneeberger K."/>
        </authorList>
    </citation>
    <scope>NUCLEOTIDE SEQUENCE [LARGE SCALE GENOMIC DNA]</scope>
    <source>
        <strain evidence="1">SolTubOtavaFocal</strain>
        <tissue evidence="1">Leaves</tissue>
    </source>
</reference>
<dbReference type="EMBL" id="JAIVGD010000019">
    <property type="protein sequence ID" value="KAH0748432.1"/>
    <property type="molecule type" value="Genomic_DNA"/>
</dbReference>
<dbReference type="PANTHER" id="PTHR24559">
    <property type="entry name" value="TRANSPOSON TY3-I GAG-POL POLYPROTEIN"/>
    <property type="match status" value="1"/>
</dbReference>
<accession>A0ABQ7UHH2</accession>
<evidence type="ECO:0000313" key="2">
    <source>
        <dbReference type="Proteomes" id="UP000826656"/>
    </source>
</evidence>
<dbReference type="Gene3D" id="3.10.10.10">
    <property type="entry name" value="HIV Type 1 Reverse Transcriptase, subunit A, domain 1"/>
    <property type="match status" value="2"/>
</dbReference>
<keyword evidence="2" id="KW-1185">Reference proteome</keyword>
<evidence type="ECO:0000313" key="1">
    <source>
        <dbReference type="EMBL" id="KAH0748432.1"/>
    </source>
</evidence>
<organism evidence="1 2">
    <name type="scientific">Solanum tuberosum</name>
    <name type="common">Potato</name>
    <dbReference type="NCBI Taxonomy" id="4113"/>
    <lineage>
        <taxon>Eukaryota</taxon>
        <taxon>Viridiplantae</taxon>
        <taxon>Streptophyta</taxon>
        <taxon>Embryophyta</taxon>
        <taxon>Tracheophyta</taxon>
        <taxon>Spermatophyta</taxon>
        <taxon>Magnoliopsida</taxon>
        <taxon>eudicotyledons</taxon>
        <taxon>Gunneridae</taxon>
        <taxon>Pentapetalae</taxon>
        <taxon>asterids</taxon>
        <taxon>lamiids</taxon>
        <taxon>Solanales</taxon>
        <taxon>Solanaceae</taxon>
        <taxon>Solanoideae</taxon>
        <taxon>Solaneae</taxon>
        <taxon>Solanum</taxon>
    </lineage>
</organism>
<sequence>MGRLKSERGKERLMVTSLTVGLEDMDILSFGKSSLVKILQMLRLKISSRIECLTLSLKEVVLVYLLFPVAKSMAKSCHKVMEFPSQARKDSKTTTLEFVPIIKKFSEVFLDDLHVIPREREIDFDIDLLPHTQTIYIHPYRMAPAELKELKDQVKDLLNKDFIRPIVINNKYPIPRIDDLFDKLQGASLFSKIDLPSGYRQLRVRSVAFLGHIIIGEGIKVNTKKTEFKQKDLNLRQRRWIDLLKDYDMSALYHLDKANVVVNALRRLSMGSVAHIEDELSLILDVKAKQDLDPIMVELKKLVSKKAIEAFSQVGDGEPPRYNVICKRSIWWNGMKKDIAEFKAKFPNCQQVKVEHKKSEV</sequence>
<dbReference type="InterPro" id="IPR043128">
    <property type="entry name" value="Rev_trsase/Diguanyl_cyclase"/>
</dbReference>
<protein>
    <submittedName>
        <fullName evidence="1">Uncharacterized protein</fullName>
    </submittedName>
</protein>
<dbReference type="InterPro" id="IPR053134">
    <property type="entry name" value="RNA-dir_DNA_polymerase"/>
</dbReference>
<dbReference type="Proteomes" id="UP000826656">
    <property type="component" value="Unassembled WGS sequence"/>
</dbReference>
<name>A0ABQ7UHH2_SOLTU</name>